<gene>
    <name evidence="1" type="ORF">Anapl_04825</name>
</gene>
<dbReference type="Proteomes" id="UP000296049">
    <property type="component" value="Unassembled WGS sequence"/>
</dbReference>
<keyword evidence="2" id="KW-1185">Reference proteome</keyword>
<accession>R0L1N8</accession>
<evidence type="ECO:0000313" key="2">
    <source>
        <dbReference type="Proteomes" id="UP000296049"/>
    </source>
</evidence>
<dbReference type="AlphaFoldDB" id="R0L1N8"/>
<proteinExistence type="predicted"/>
<reference evidence="2" key="1">
    <citation type="journal article" date="2013" name="Nat. Genet.">
        <title>The duck genome and transcriptome provide insight into an avian influenza virus reservoir species.</title>
        <authorList>
            <person name="Huang Y."/>
            <person name="Li Y."/>
            <person name="Burt D.W."/>
            <person name="Chen H."/>
            <person name="Zhang Y."/>
            <person name="Qian W."/>
            <person name="Kim H."/>
            <person name="Gan S."/>
            <person name="Zhao Y."/>
            <person name="Li J."/>
            <person name="Yi K."/>
            <person name="Feng H."/>
            <person name="Zhu P."/>
            <person name="Li B."/>
            <person name="Liu Q."/>
            <person name="Fairley S."/>
            <person name="Magor K.E."/>
            <person name="Du Z."/>
            <person name="Hu X."/>
            <person name="Goodman L."/>
            <person name="Tafer H."/>
            <person name="Vignal A."/>
            <person name="Lee T."/>
            <person name="Kim K.W."/>
            <person name="Sheng Z."/>
            <person name="An Y."/>
            <person name="Searle S."/>
            <person name="Herrero J."/>
            <person name="Groenen M.A."/>
            <person name="Crooijmans R.P."/>
            <person name="Faraut T."/>
            <person name="Cai Q."/>
            <person name="Webster R.G."/>
            <person name="Aldridge J.R."/>
            <person name="Warren W.C."/>
            <person name="Bartschat S."/>
            <person name="Kehr S."/>
            <person name="Marz M."/>
            <person name="Stadler P.F."/>
            <person name="Smith J."/>
            <person name="Kraus R.H."/>
            <person name="Zhao Y."/>
            <person name="Ren L."/>
            <person name="Fei J."/>
            <person name="Morisson M."/>
            <person name="Kaiser P."/>
            <person name="Griffin D.K."/>
            <person name="Rao M."/>
            <person name="Pitel F."/>
            <person name="Wang J."/>
            <person name="Li N."/>
        </authorList>
    </citation>
    <scope>NUCLEOTIDE SEQUENCE [LARGE SCALE GENOMIC DNA]</scope>
</reference>
<organism evidence="1 2">
    <name type="scientific">Anas platyrhynchos</name>
    <name type="common">Mallard</name>
    <name type="synonym">Anas boschas</name>
    <dbReference type="NCBI Taxonomy" id="8839"/>
    <lineage>
        <taxon>Eukaryota</taxon>
        <taxon>Metazoa</taxon>
        <taxon>Chordata</taxon>
        <taxon>Craniata</taxon>
        <taxon>Vertebrata</taxon>
        <taxon>Euteleostomi</taxon>
        <taxon>Archelosauria</taxon>
        <taxon>Archosauria</taxon>
        <taxon>Dinosauria</taxon>
        <taxon>Saurischia</taxon>
        <taxon>Theropoda</taxon>
        <taxon>Coelurosauria</taxon>
        <taxon>Aves</taxon>
        <taxon>Neognathae</taxon>
        <taxon>Galloanserae</taxon>
        <taxon>Anseriformes</taxon>
        <taxon>Anatidae</taxon>
        <taxon>Anatinae</taxon>
        <taxon>Anas</taxon>
    </lineage>
</organism>
<name>R0L1N8_ANAPL</name>
<protein>
    <submittedName>
        <fullName evidence="1">Elongator complex protein 4</fullName>
    </submittedName>
</protein>
<sequence>MPLPAADTQSGAPSVHLQRLHLPPDLSDTVSRSSKQDLAESAKLLSSGCGAMAIGKKHLDF</sequence>
<dbReference type="EMBL" id="KB743317">
    <property type="protein sequence ID" value="EOA99498.1"/>
    <property type="molecule type" value="Genomic_DNA"/>
</dbReference>
<evidence type="ECO:0000313" key="1">
    <source>
        <dbReference type="EMBL" id="EOA99498.1"/>
    </source>
</evidence>